<dbReference type="PROSITE" id="PS00198">
    <property type="entry name" value="4FE4S_FER_1"/>
    <property type="match status" value="1"/>
</dbReference>
<protein>
    <recommendedName>
        <fullName evidence="6">Ferredoxin</fullName>
    </recommendedName>
</protein>
<keyword evidence="3 6" id="KW-0249">Electron transport</keyword>
<proteinExistence type="predicted"/>
<evidence type="ECO:0000256" key="1">
    <source>
        <dbReference type="ARBA" id="ARBA00022448"/>
    </source>
</evidence>
<dbReference type="InterPro" id="IPR001080">
    <property type="entry name" value="3Fe4S_ferredoxin"/>
</dbReference>
<dbReference type="Pfam" id="PF13459">
    <property type="entry name" value="Fer4_15"/>
    <property type="match status" value="1"/>
</dbReference>
<comment type="caution">
    <text evidence="8">The sequence shown here is derived from an EMBL/GenBank/DDBJ whole genome shotgun (WGS) entry which is preliminary data.</text>
</comment>
<reference evidence="8 9" key="1">
    <citation type="journal article" date="2016" name="Nat. Commun.">
        <title>Thousands of microbial genomes shed light on interconnected biogeochemical processes in an aquifer system.</title>
        <authorList>
            <person name="Anantharaman K."/>
            <person name="Brown C.T."/>
            <person name="Hug L.A."/>
            <person name="Sharon I."/>
            <person name="Castelle C.J."/>
            <person name="Probst A.J."/>
            <person name="Thomas B.C."/>
            <person name="Singh A."/>
            <person name="Wilkins M.J."/>
            <person name="Karaoz U."/>
            <person name="Brodie E.L."/>
            <person name="Williams K.H."/>
            <person name="Hubbard S.S."/>
            <person name="Banfield J.F."/>
        </authorList>
    </citation>
    <scope>NUCLEOTIDE SEQUENCE [LARGE SCALE GENOMIC DNA]</scope>
</reference>
<evidence type="ECO:0000256" key="4">
    <source>
        <dbReference type="ARBA" id="ARBA00023004"/>
    </source>
</evidence>
<name>A0A1F6C2G1_9BACT</name>
<keyword evidence="2 6" id="KW-0479">Metal-binding</keyword>
<sequence>MKIILERKKCIGCGSCVSFCPKYWEIADDGSAKIKGGKTNSKTGNDELEIKSLDCNEDAAESCPVQIIKIIK</sequence>
<dbReference type="GO" id="GO:0005506">
    <property type="term" value="F:iron ion binding"/>
    <property type="evidence" value="ECO:0007669"/>
    <property type="project" value="UniProtKB-UniRule"/>
</dbReference>
<accession>A0A1F6C2G1</accession>
<evidence type="ECO:0000313" key="8">
    <source>
        <dbReference type="EMBL" id="OGG43386.1"/>
    </source>
</evidence>
<evidence type="ECO:0000313" key="9">
    <source>
        <dbReference type="Proteomes" id="UP000176633"/>
    </source>
</evidence>
<dbReference type="Gene3D" id="3.30.70.20">
    <property type="match status" value="1"/>
</dbReference>
<dbReference type="Proteomes" id="UP000176633">
    <property type="component" value="Unassembled WGS sequence"/>
</dbReference>
<dbReference type="PRINTS" id="PR00352">
    <property type="entry name" value="3FE4SFRDOXIN"/>
</dbReference>
<comment type="function">
    <text evidence="6">Ferredoxins are iron-sulfur proteins that transfer electrons in a wide variety of metabolic reactions.</text>
</comment>
<dbReference type="InterPro" id="IPR051269">
    <property type="entry name" value="Fe-S_cluster_ET"/>
</dbReference>
<evidence type="ECO:0000256" key="2">
    <source>
        <dbReference type="ARBA" id="ARBA00022723"/>
    </source>
</evidence>
<evidence type="ECO:0000256" key="3">
    <source>
        <dbReference type="ARBA" id="ARBA00022982"/>
    </source>
</evidence>
<organism evidence="8 9">
    <name type="scientific">Candidatus Jorgensenbacteria bacterium RIFCSPLOWO2_12_FULL_42_11</name>
    <dbReference type="NCBI Taxonomy" id="1798473"/>
    <lineage>
        <taxon>Bacteria</taxon>
        <taxon>Candidatus Joergenseniibacteriota</taxon>
    </lineage>
</organism>
<keyword evidence="1 6" id="KW-0813">Transport</keyword>
<dbReference type="GO" id="GO:0009055">
    <property type="term" value="F:electron transfer activity"/>
    <property type="evidence" value="ECO:0007669"/>
    <property type="project" value="UniProtKB-UniRule"/>
</dbReference>
<dbReference type="InterPro" id="IPR017900">
    <property type="entry name" value="4Fe4S_Fe_S_CS"/>
</dbReference>
<dbReference type="InterPro" id="IPR017896">
    <property type="entry name" value="4Fe4S_Fe-S-bd"/>
</dbReference>
<evidence type="ECO:0000259" key="7">
    <source>
        <dbReference type="PROSITE" id="PS51379"/>
    </source>
</evidence>
<dbReference type="PANTHER" id="PTHR36923:SF3">
    <property type="entry name" value="FERREDOXIN"/>
    <property type="match status" value="1"/>
</dbReference>
<dbReference type="STRING" id="1798473.A3G50_02440"/>
<keyword evidence="5 6" id="KW-0411">Iron-sulfur</keyword>
<dbReference type="PROSITE" id="PS51379">
    <property type="entry name" value="4FE4S_FER_2"/>
    <property type="match status" value="1"/>
</dbReference>
<dbReference type="SUPFAM" id="SSF54862">
    <property type="entry name" value="4Fe-4S ferredoxins"/>
    <property type="match status" value="1"/>
</dbReference>
<evidence type="ECO:0000256" key="5">
    <source>
        <dbReference type="ARBA" id="ARBA00023014"/>
    </source>
</evidence>
<keyword evidence="4 6" id="KW-0408">Iron</keyword>
<feature type="domain" description="4Fe-4S ferredoxin-type" evidence="7">
    <location>
        <begin position="1"/>
        <end position="29"/>
    </location>
</feature>
<gene>
    <name evidence="8" type="ORF">A3G50_02440</name>
</gene>
<dbReference type="EMBL" id="MFKM01000015">
    <property type="protein sequence ID" value="OGG43386.1"/>
    <property type="molecule type" value="Genomic_DNA"/>
</dbReference>
<dbReference type="GO" id="GO:0051536">
    <property type="term" value="F:iron-sulfur cluster binding"/>
    <property type="evidence" value="ECO:0007669"/>
    <property type="project" value="UniProtKB-KW"/>
</dbReference>
<dbReference type="PANTHER" id="PTHR36923">
    <property type="entry name" value="FERREDOXIN"/>
    <property type="match status" value="1"/>
</dbReference>
<dbReference type="AlphaFoldDB" id="A0A1F6C2G1"/>
<evidence type="ECO:0000256" key="6">
    <source>
        <dbReference type="RuleBase" id="RU368020"/>
    </source>
</evidence>